<dbReference type="InterPro" id="IPR036397">
    <property type="entry name" value="RNaseH_sf"/>
</dbReference>
<dbReference type="OrthoDB" id="1938131at2759"/>
<dbReference type="AlphaFoldDB" id="A0A7J6VY44"/>
<accession>A0A7J6VY44</accession>
<dbReference type="EMBL" id="JABWDY010024667">
    <property type="protein sequence ID" value="KAF5190054.1"/>
    <property type="molecule type" value="Genomic_DNA"/>
</dbReference>
<dbReference type="SUPFAM" id="SSF53098">
    <property type="entry name" value="Ribonuclease H-like"/>
    <property type="match status" value="1"/>
</dbReference>
<reference evidence="2 3" key="1">
    <citation type="submission" date="2020-06" db="EMBL/GenBank/DDBJ databases">
        <title>Transcriptomic and genomic resources for Thalictrum thalictroides and T. hernandezii: Facilitating candidate gene discovery in an emerging model plant lineage.</title>
        <authorList>
            <person name="Arias T."/>
            <person name="Riano-Pachon D.M."/>
            <person name="Di Stilio V.S."/>
        </authorList>
    </citation>
    <scope>NUCLEOTIDE SEQUENCE [LARGE SCALE GENOMIC DNA]</scope>
    <source>
        <strain evidence="3">cv. WT478/WT964</strain>
        <tissue evidence="2">Leaves</tissue>
    </source>
</reference>
<organism evidence="2 3">
    <name type="scientific">Thalictrum thalictroides</name>
    <name type="common">Rue-anemone</name>
    <name type="synonym">Anemone thalictroides</name>
    <dbReference type="NCBI Taxonomy" id="46969"/>
    <lineage>
        <taxon>Eukaryota</taxon>
        <taxon>Viridiplantae</taxon>
        <taxon>Streptophyta</taxon>
        <taxon>Embryophyta</taxon>
        <taxon>Tracheophyta</taxon>
        <taxon>Spermatophyta</taxon>
        <taxon>Magnoliopsida</taxon>
        <taxon>Ranunculales</taxon>
        <taxon>Ranunculaceae</taxon>
        <taxon>Thalictroideae</taxon>
        <taxon>Thalictrum</taxon>
    </lineage>
</organism>
<keyword evidence="3" id="KW-1185">Reference proteome</keyword>
<evidence type="ECO:0000313" key="2">
    <source>
        <dbReference type="EMBL" id="KAF5190054.1"/>
    </source>
</evidence>
<gene>
    <name evidence="2" type="ORF">FRX31_020352</name>
</gene>
<dbReference type="Pfam" id="PF13456">
    <property type="entry name" value="RVT_3"/>
    <property type="match status" value="1"/>
</dbReference>
<dbReference type="Gene3D" id="3.30.420.10">
    <property type="entry name" value="Ribonuclease H-like superfamily/Ribonuclease H"/>
    <property type="match status" value="1"/>
</dbReference>
<dbReference type="PROSITE" id="PS50879">
    <property type="entry name" value="RNASE_H_1"/>
    <property type="match status" value="1"/>
</dbReference>
<evidence type="ECO:0000259" key="1">
    <source>
        <dbReference type="PROSITE" id="PS50879"/>
    </source>
</evidence>
<evidence type="ECO:0000313" key="3">
    <source>
        <dbReference type="Proteomes" id="UP000554482"/>
    </source>
</evidence>
<comment type="caution">
    <text evidence="2">The sequence shown here is derived from an EMBL/GenBank/DDBJ whole genome shotgun (WGS) entry which is preliminary data.</text>
</comment>
<feature type="domain" description="RNase H type-1" evidence="1">
    <location>
        <begin position="76"/>
        <end position="163"/>
    </location>
</feature>
<dbReference type="CDD" id="cd06222">
    <property type="entry name" value="RNase_H_like"/>
    <property type="match status" value="1"/>
</dbReference>
<name>A0A7J6VY44_THATH</name>
<dbReference type="InterPro" id="IPR002156">
    <property type="entry name" value="RNaseH_domain"/>
</dbReference>
<dbReference type="Proteomes" id="UP000554482">
    <property type="component" value="Unassembled WGS sequence"/>
</dbReference>
<dbReference type="InterPro" id="IPR044730">
    <property type="entry name" value="RNase_H-like_dom_plant"/>
</dbReference>
<protein>
    <recommendedName>
        <fullName evidence="1">RNase H type-1 domain-containing protein</fullName>
    </recommendedName>
</protein>
<dbReference type="InterPro" id="IPR053151">
    <property type="entry name" value="RNase_H-like"/>
</dbReference>
<dbReference type="GO" id="GO:0003676">
    <property type="term" value="F:nucleic acid binding"/>
    <property type="evidence" value="ECO:0007669"/>
    <property type="project" value="InterPro"/>
</dbReference>
<dbReference type="InterPro" id="IPR012337">
    <property type="entry name" value="RNaseH-like_sf"/>
</dbReference>
<dbReference type="GO" id="GO:0004523">
    <property type="term" value="F:RNA-DNA hybrid ribonuclease activity"/>
    <property type="evidence" value="ECO:0007669"/>
    <property type="project" value="InterPro"/>
</dbReference>
<sequence length="163" mass="18197">MVALWRHRNNIVFSEEHKDLNTCKKMVYDQVALTAGLSKSYVHDSYLDNVVARAWNVKTRLRKEPRLKECKWLLPDEDMVKANSDGAAKGNPGQAGAGTVFRDHTVVVLLVISKGLGITTNFMAECEAVMICVEIALERGWHQLWVESDSRAAVLAFVSGKIP</sequence>
<proteinExistence type="predicted"/>
<dbReference type="PANTHER" id="PTHR47723:SF19">
    <property type="entry name" value="POLYNUCLEOTIDYL TRANSFERASE, RIBONUCLEASE H-LIKE SUPERFAMILY PROTEIN"/>
    <property type="match status" value="1"/>
</dbReference>
<dbReference type="PANTHER" id="PTHR47723">
    <property type="entry name" value="OS05G0353850 PROTEIN"/>
    <property type="match status" value="1"/>
</dbReference>